<evidence type="ECO:0000256" key="5">
    <source>
        <dbReference type="ARBA" id="ARBA00023244"/>
    </source>
</evidence>
<feature type="domain" description="Tetrapyrrole biosynthesis uroporphyrinogen III synthase" evidence="10">
    <location>
        <begin position="33"/>
        <end position="246"/>
    </location>
</feature>
<evidence type="ECO:0000259" key="10">
    <source>
        <dbReference type="Pfam" id="PF02602"/>
    </source>
</evidence>
<evidence type="ECO:0000256" key="1">
    <source>
        <dbReference type="ARBA" id="ARBA00004772"/>
    </source>
</evidence>
<proteinExistence type="inferred from homology"/>
<dbReference type="InterPro" id="IPR036108">
    <property type="entry name" value="4pyrrol_syn_uPrphyn_synt_sf"/>
</dbReference>
<dbReference type="PANTHER" id="PTHR38042:SF1">
    <property type="entry name" value="UROPORPHYRINOGEN-III SYNTHASE, CHLOROPLASTIC"/>
    <property type="match status" value="1"/>
</dbReference>
<protein>
    <recommendedName>
        <fullName evidence="7 9">Uroporphyrinogen-III synthase</fullName>
        <ecNumber evidence="3 9">4.2.1.75</ecNumber>
    </recommendedName>
</protein>
<gene>
    <name evidence="11" type="primary">hemD</name>
    <name evidence="11" type="ORF">NCTC11421_02325</name>
</gene>
<comment type="pathway">
    <text evidence="1 9">Porphyrin-containing compound metabolism; protoporphyrin-IX biosynthesis; coproporphyrinogen-III from 5-aminolevulinate: step 3/4.</text>
</comment>
<comment type="function">
    <text evidence="6 9">Catalyzes cyclization of the linear tetrapyrrole, hydroxymethylbilane, to the macrocyclic uroporphyrinogen III.</text>
</comment>
<name>A0A378VZX9_NEIGO</name>
<evidence type="ECO:0000256" key="6">
    <source>
        <dbReference type="ARBA" id="ARBA00037589"/>
    </source>
</evidence>
<dbReference type="EMBL" id="UGRI01000001">
    <property type="protein sequence ID" value="SUA24328.1"/>
    <property type="molecule type" value="Genomic_DNA"/>
</dbReference>
<sequence length="266" mass="29303">MTIFPGNRADKAMETAKPVMLIVRPSGRAKDDVEVCRRAGWQAEVLSPIEIETDEASLKRLPEMYARADAVFWVSPAAVETAVPYLNLSDGIKAHIAVGQGSRRALARYAGAGVFAPEDGNDSEAVLRLPVWNSLPEGARVLSVRGHGGRDFLMNALQEKGFRTEVAEVYFRRHKPLNFQNFQTENIAAAYITSTELVQSLFAQLPPQFSRFFKSLLYFTHHPRIAEALKREGVCSVETVPTLEAALSYSSISVSDGMVFPGTSNQ</sequence>
<dbReference type="PANTHER" id="PTHR38042">
    <property type="entry name" value="UROPORPHYRINOGEN-III SYNTHASE, CHLOROPLASTIC"/>
    <property type="match status" value="1"/>
</dbReference>
<dbReference type="Gene3D" id="3.40.50.10090">
    <property type="match status" value="2"/>
</dbReference>
<evidence type="ECO:0000256" key="9">
    <source>
        <dbReference type="RuleBase" id="RU366031"/>
    </source>
</evidence>
<dbReference type="InterPro" id="IPR039793">
    <property type="entry name" value="UROS/Hem4"/>
</dbReference>
<evidence type="ECO:0000313" key="11">
    <source>
        <dbReference type="EMBL" id="SUA24328.1"/>
    </source>
</evidence>
<dbReference type="GO" id="GO:0006780">
    <property type="term" value="P:uroporphyrinogen III biosynthetic process"/>
    <property type="evidence" value="ECO:0007669"/>
    <property type="project" value="UniProtKB-UniRule"/>
</dbReference>
<organism evidence="11">
    <name type="scientific">Neisseria gonorrhoeae</name>
    <dbReference type="NCBI Taxonomy" id="485"/>
    <lineage>
        <taxon>Bacteria</taxon>
        <taxon>Pseudomonadati</taxon>
        <taxon>Pseudomonadota</taxon>
        <taxon>Betaproteobacteria</taxon>
        <taxon>Neisseriales</taxon>
        <taxon>Neisseriaceae</taxon>
        <taxon>Neisseria</taxon>
    </lineage>
</organism>
<dbReference type="AlphaFoldDB" id="A0A378VZX9"/>
<dbReference type="EC" id="4.2.1.75" evidence="3 9"/>
<evidence type="ECO:0000256" key="2">
    <source>
        <dbReference type="ARBA" id="ARBA00008133"/>
    </source>
</evidence>
<dbReference type="InterPro" id="IPR003754">
    <property type="entry name" value="4pyrrol_synth_uPrphyn_synth"/>
</dbReference>
<keyword evidence="4 9" id="KW-0456">Lyase</keyword>
<comment type="catalytic activity">
    <reaction evidence="8 9">
        <text>hydroxymethylbilane = uroporphyrinogen III + H2O</text>
        <dbReference type="Rhea" id="RHEA:18965"/>
        <dbReference type="ChEBI" id="CHEBI:15377"/>
        <dbReference type="ChEBI" id="CHEBI:57308"/>
        <dbReference type="ChEBI" id="CHEBI:57845"/>
        <dbReference type="EC" id="4.2.1.75"/>
    </reaction>
</comment>
<dbReference type="Pfam" id="PF02602">
    <property type="entry name" value="HEM4"/>
    <property type="match status" value="1"/>
</dbReference>
<dbReference type="CDD" id="cd06578">
    <property type="entry name" value="HemD"/>
    <property type="match status" value="1"/>
</dbReference>
<accession>A0A378VZX9</accession>
<dbReference type="GO" id="GO:0006782">
    <property type="term" value="P:protoporphyrinogen IX biosynthetic process"/>
    <property type="evidence" value="ECO:0007669"/>
    <property type="project" value="UniProtKB-UniRule"/>
</dbReference>
<comment type="similarity">
    <text evidence="2 9">Belongs to the uroporphyrinogen-III synthase family.</text>
</comment>
<reference evidence="11" key="1">
    <citation type="submission" date="2018-06" db="EMBL/GenBank/DDBJ databases">
        <authorList>
            <consortium name="Pathogen Informatics"/>
            <person name="Doyle S."/>
        </authorList>
    </citation>
    <scope>NUCLEOTIDE SEQUENCE [LARGE SCALE GENOMIC DNA]</scope>
    <source>
        <strain evidence="11">NCTC11421</strain>
    </source>
</reference>
<dbReference type="GO" id="GO:0004852">
    <property type="term" value="F:uroporphyrinogen-III synthase activity"/>
    <property type="evidence" value="ECO:0007669"/>
    <property type="project" value="UniProtKB-UniRule"/>
</dbReference>
<evidence type="ECO:0000256" key="4">
    <source>
        <dbReference type="ARBA" id="ARBA00023239"/>
    </source>
</evidence>
<keyword evidence="5 9" id="KW-0627">Porphyrin biosynthesis</keyword>
<dbReference type="NCBIfam" id="NF004585">
    <property type="entry name" value="PRK05928.2-2"/>
    <property type="match status" value="1"/>
</dbReference>
<evidence type="ECO:0000256" key="3">
    <source>
        <dbReference type="ARBA" id="ARBA00013109"/>
    </source>
</evidence>
<dbReference type="SUPFAM" id="SSF69618">
    <property type="entry name" value="HemD-like"/>
    <property type="match status" value="1"/>
</dbReference>
<evidence type="ECO:0000256" key="7">
    <source>
        <dbReference type="ARBA" id="ARBA00040167"/>
    </source>
</evidence>
<evidence type="ECO:0000256" key="8">
    <source>
        <dbReference type="ARBA" id="ARBA00048617"/>
    </source>
</evidence>
<dbReference type="UniPathway" id="UPA00251">
    <property type="reaction ID" value="UER00320"/>
</dbReference>